<accession>A0A9X3SC83</accession>
<evidence type="ECO:0008006" key="4">
    <source>
        <dbReference type="Google" id="ProtNLM"/>
    </source>
</evidence>
<evidence type="ECO:0000256" key="1">
    <source>
        <dbReference type="SAM" id="SignalP"/>
    </source>
</evidence>
<dbReference type="PROSITE" id="PS51257">
    <property type="entry name" value="PROKAR_LIPOPROTEIN"/>
    <property type="match status" value="1"/>
</dbReference>
<protein>
    <recommendedName>
        <fullName evidence="4">BMP family ABC transporter substrate-binding protein</fullName>
    </recommendedName>
</protein>
<proteinExistence type="predicted"/>
<feature type="signal peptide" evidence="1">
    <location>
        <begin position="1"/>
        <end position="22"/>
    </location>
</feature>
<dbReference type="AlphaFoldDB" id="A0A9X3SC83"/>
<name>A0A9X3SC83_9ACTN</name>
<dbReference type="Gene3D" id="3.40.50.2300">
    <property type="match status" value="1"/>
</dbReference>
<feature type="chain" id="PRO_5040898641" description="BMP family ABC transporter substrate-binding protein" evidence="1">
    <location>
        <begin position="23"/>
        <end position="219"/>
    </location>
</feature>
<comment type="caution">
    <text evidence="2">The sequence shown here is derived from an EMBL/GenBank/DDBJ whole genome shotgun (WGS) entry which is preliminary data.</text>
</comment>
<evidence type="ECO:0000313" key="3">
    <source>
        <dbReference type="Proteomes" id="UP001147653"/>
    </source>
</evidence>
<reference evidence="2" key="1">
    <citation type="submission" date="2022-10" db="EMBL/GenBank/DDBJ databases">
        <title>The WGS of Solirubrobacter phytolaccae KCTC 29190.</title>
        <authorList>
            <person name="Jiang Z."/>
        </authorList>
    </citation>
    <scope>NUCLEOTIDE SEQUENCE</scope>
    <source>
        <strain evidence="2">KCTC 29190</strain>
    </source>
</reference>
<keyword evidence="1" id="KW-0732">Signal</keyword>
<keyword evidence="3" id="KW-1185">Reference proteome</keyword>
<dbReference type="Proteomes" id="UP001147653">
    <property type="component" value="Unassembled WGS sequence"/>
</dbReference>
<evidence type="ECO:0000313" key="2">
    <source>
        <dbReference type="EMBL" id="MDA0182225.1"/>
    </source>
</evidence>
<dbReference type="EMBL" id="JAPDDP010000032">
    <property type="protein sequence ID" value="MDA0182225.1"/>
    <property type="molecule type" value="Genomic_DNA"/>
</dbReference>
<gene>
    <name evidence="2" type="ORF">OJ997_18105</name>
</gene>
<organism evidence="2 3">
    <name type="scientific">Solirubrobacter phytolaccae</name>
    <dbReference type="NCBI Taxonomy" id="1404360"/>
    <lineage>
        <taxon>Bacteria</taxon>
        <taxon>Bacillati</taxon>
        <taxon>Actinomycetota</taxon>
        <taxon>Thermoleophilia</taxon>
        <taxon>Solirubrobacterales</taxon>
        <taxon>Solirubrobacteraceae</taxon>
        <taxon>Solirubrobacter</taxon>
    </lineage>
</organism>
<sequence>MSLRSLLVTALAAALLCGCAAADDWSEPHGKPAAVGELGAGFIDPDAPPAPEATITPRPGSWEQVHPPKGYRVVLLSTGEDASTKTLESAVTRWAEDEDVSLKTVDATDRRDHIAPIVAAMKLGPDLIIAAGNGLIDPLALVSANHLDRQFLVLGAEIAEPTFNVTAANWPGAAFRGEGLGMRDSYDPATFTPERAANALRAGVAAVLTGTTGVVVRVA</sequence>